<gene>
    <name evidence="2" type="ORF">PENTCL1PPCAC_10507</name>
</gene>
<dbReference type="Proteomes" id="UP001432027">
    <property type="component" value="Unassembled WGS sequence"/>
</dbReference>
<dbReference type="AlphaFoldDB" id="A0AAV5SYD6"/>
<comment type="caution">
    <text evidence="2">The sequence shown here is derived from an EMBL/GenBank/DDBJ whole genome shotgun (WGS) entry which is preliminary data.</text>
</comment>
<evidence type="ECO:0000313" key="3">
    <source>
        <dbReference type="Proteomes" id="UP001432027"/>
    </source>
</evidence>
<evidence type="ECO:0000313" key="2">
    <source>
        <dbReference type="EMBL" id="GMS88332.1"/>
    </source>
</evidence>
<keyword evidence="3" id="KW-1185">Reference proteome</keyword>
<sequence length="188" mass="20438">VKSTVDAGYEPGECSRESDIVGTPATGTSPPCGRPPLSQRRLVIDAILEDGSRMILENNLYATMVWDTARGSWYLDLDDTGAVKKFYFKSAMCVLPPVAALTPNCECPPLLPEPAISGNYNPKPAQVDVDPCCTQDYVQMNCIRAYDSATTYSSGERLISCTMGVWMMIRTGSSHYNAYALKAATCVD</sequence>
<evidence type="ECO:0000256" key="1">
    <source>
        <dbReference type="SAM" id="MobiDB-lite"/>
    </source>
</evidence>
<feature type="non-terminal residue" evidence="2">
    <location>
        <position position="1"/>
    </location>
</feature>
<accession>A0AAV5SYD6</accession>
<dbReference type="EMBL" id="BTSX01000003">
    <property type="protein sequence ID" value="GMS88332.1"/>
    <property type="molecule type" value="Genomic_DNA"/>
</dbReference>
<name>A0AAV5SYD6_9BILA</name>
<proteinExistence type="predicted"/>
<feature type="region of interest" description="Disordered" evidence="1">
    <location>
        <begin position="1"/>
        <end position="34"/>
    </location>
</feature>
<protein>
    <submittedName>
        <fullName evidence="2">Uncharacterized protein</fullName>
    </submittedName>
</protein>
<organism evidence="2 3">
    <name type="scientific">Pristionchus entomophagus</name>
    <dbReference type="NCBI Taxonomy" id="358040"/>
    <lineage>
        <taxon>Eukaryota</taxon>
        <taxon>Metazoa</taxon>
        <taxon>Ecdysozoa</taxon>
        <taxon>Nematoda</taxon>
        <taxon>Chromadorea</taxon>
        <taxon>Rhabditida</taxon>
        <taxon>Rhabditina</taxon>
        <taxon>Diplogasteromorpha</taxon>
        <taxon>Diplogasteroidea</taxon>
        <taxon>Neodiplogasteridae</taxon>
        <taxon>Pristionchus</taxon>
    </lineage>
</organism>
<reference evidence="2" key="1">
    <citation type="submission" date="2023-10" db="EMBL/GenBank/DDBJ databases">
        <title>Genome assembly of Pristionchus species.</title>
        <authorList>
            <person name="Yoshida K."/>
            <person name="Sommer R.J."/>
        </authorList>
    </citation>
    <scope>NUCLEOTIDE SEQUENCE</scope>
    <source>
        <strain evidence="2">RS0144</strain>
    </source>
</reference>